<evidence type="ECO:0000313" key="6">
    <source>
        <dbReference type="Proteomes" id="UP000242310"/>
    </source>
</evidence>
<dbReference type="Pfam" id="PF00395">
    <property type="entry name" value="SLH"/>
    <property type="match status" value="3"/>
</dbReference>
<feature type="signal peptide" evidence="3">
    <location>
        <begin position="1"/>
        <end position="26"/>
    </location>
</feature>
<dbReference type="GO" id="GO:0016805">
    <property type="term" value="F:dipeptidase activity"/>
    <property type="evidence" value="ECO:0007669"/>
    <property type="project" value="InterPro"/>
</dbReference>
<dbReference type="Proteomes" id="UP000242310">
    <property type="component" value="Unassembled WGS sequence"/>
</dbReference>
<proteinExistence type="predicted"/>
<feature type="domain" description="SLH" evidence="4">
    <location>
        <begin position="627"/>
        <end position="681"/>
    </location>
</feature>
<evidence type="ECO:0000256" key="1">
    <source>
        <dbReference type="ARBA" id="ARBA00022729"/>
    </source>
</evidence>
<keyword evidence="6" id="KW-1185">Reference proteome</keyword>
<dbReference type="PROSITE" id="PS51272">
    <property type="entry name" value="SLH"/>
    <property type="match status" value="3"/>
</dbReference>
<comment type="caution">
    <text evidence="5">The sequence shown here is derived from an EMBL/GenBank/DDBJ whole genome shotgun (WGS) entry which is preliminary data.</text>
</comment>
<protein>
    <submittedName>
        <fullName evidence="5">Dipeptidase</fullName>
    </submittedName>
</protein>
<accession>A0A2P8HQX9</accession>
<dbReference type="OrthoDB" id="5845122at2"/>
<dbReference type="InterPro" id="IPR005322">
    <property type="entry name" value="Peptidase_C69"/>
</dbReference>
<feature type="domain" description="SLH" evidence="4">
    <location>
        <begin position="563"/>
        <end position="626"/>
    </location>
</feature>
<dbReference type="PANTHER" id="PTHR12994">
    <property type="entry name" value="SECERNIN"/>
    <property type="match status" value="1"/>
</dbReference>
<dbReference type="PANTHER" id="PTHR12994:SF17">
    <property type="entry name" value="LD30995P"/>
    <property type="match status" value="1"/>
</dbReference>
<sequence length="736" mass="80526">MKYKRSVTSLALAAGLGGLYASGAMADDDAATQGDAPGGVPETDSKSIGFYVGSDLTADGNTILGGFGHEPSSHWIDIVPRQTHAEGSMTTVGATEEARLTGELIEIPQVEETNKYISSSYSEFAGFPQPLTNGGLNDKGLAARDIWSPSRDELVEMTPDPQQGPQYSDLARFAMERAGSAEEAVDVIGGLIDEHGFTTYGGNSHLFADEDEGWVFINYAGGEGLWAAERLGSDDIRVSYPGYINDFPVDFEDNDDFKASENLVSFAEEQGWYDPEEDDPDYMDLQKVYGEPFPAEGVEEDDDHYIAQRDPHEREEELADMGEITLEDMLAHVRDPRWSNDYAGYGQTVELRSDVPDELQTLWLATTGSVTTPYVPIPIATEEVPPEFLQHRYMTKDSDSDFLDPDYAHQEATRSAVREFKRLMYFTCESPEDFLKHVTGEIEGFEMDLLAERSELEAEAEALLNEGDVDAAAALITENVNENLMDSLALGMDLTDQVEAETRENSGIRLPEGEVEEGETTPATSQPMTGGMVTCYDPELEYPREFGEFTDAADVPEEDEDAEAPAFGDVPADHYAASAIARMTNAGVITGYDEDTFAPDNDITRSEIATMIVRAFDLDTSDRPALPEEAGVDTAHDMYEAIAAVYNEGWMTGDNEGFRPDDSLNRDEMATVLTRVFELDSGSAAYDDVEADYWANDAIGAVTEAGLASGISESEFGPRQATTRAQLALFLDRGLN</sequence>
<dbReference type="AlphaFoldDB" id="A0A2P8HQX9"/>
<evidence type="ECO:0000256" key="2">
    <source>
        <dbReference type="SAM" id="MobiDB-lite"/>
    </source>
</evidence>
<dbReference type="InterPro" id="IPR001119">
    <property type="entry name" value="SLH_dom"/>
</dbReference>
<evidence type="ECO:0000313" key="5">
    <source>
        <dbReference type="EMBL" id="PSL48582.1"/>
    </source>
</evidence>
<gene>
    <name evidence="5" type="ORF">B0H94_104183</name>
</gene>
<organism evidence="5 6">
    <name type="scientific">Salsuginibacillus halophilus</name>
    <dbReference type="NCBI Taxonomy" id="517424"/>
    <lineage>
        <taxon>Bacteria</taxon>
        <taxon>Bacillati</taxon>
        <taxon>Bacillota</taxon>
        <taxon>Bacilli</taxon>
        <taxon>Bacillales</taxon>
        <taxon>Bacillaceae</taxon>
        <taxon>Salsuginibacillus</taxon>
    </lineage>
</organism>
<reference evidence="5 6" key="1">
    <citation type="submission" date="2018-03" db="EMBL/GenBank/DDBJ databases">
        <title>Genomic Encyclopedia of Type Strains, Phase III (KMG-III): the genomes of soil and plant-associated and newly described type strains.</title>
        <authorList>
            <person name="Whitman W."/>
        </authorList>
    </citation>
    <scope>NUCLEOTIDE SEQUENCE [LARGE SCALE GENOMIC DNA]</scope>
    <source>
        <strain evidence="5 6">CGMCC 1.07653</strain>
    </source>
</reference>
<name>A0A2P8HQX9_9BACI</name>
<dbReference type="GO" id="GO:0070004">
    <property type="term" value="F:cysteine-type exopeptidase activity"/>
    <property type="evidence" value="ECO:0007669"/>
    <property type="project" value="InterPro"/>
</dbReference>
<dbReference type="GO" id="GO:0006508">
    <property type="term" value="P:proteolysis"/>
    <property type="evidence" value="ECO:0007669"/>
    <property type="project" value="InterPro"/>
</dbReference>
<dbReference type="EMBL" id="PYAV01000004">
    <property type="protein sequence ID" value="PSL48582.1"/>
    <property type="molecule type" value="Genomic_DNA"/>
</dbReference>
<feature type="chain" id="PRO_5015156664" evidence="3">
    <location>
        <begin position="27"/>
        <end position="736"/>
    </location>
</feature>
<feature type="region of interest" description="Disordered" evidence="2">
    <location>
        <begin position="503"/>
        <end position="531"/>
    </location>
</feature>
<dbReference type="RefSeq" id="WP_106588150.1">
    <property type="nucleotide sequence ID" value="NZ_PYAV01000004.1"/>
</dbReference>
<evidence type="ECO:0000259" key="4">
    <source>
        <dbReference type="PROSITE" id="PS51272"/>
    </source>
</evidence>
<keyword evidence="1 3" id="KW-0732">Signal</keyword>
<dbReference type="Pfam" id="PF03577">
    <property type="entry name" value="Peptidase_C69"/>
    <property type="match status" value="1"/>
</dbReference>
<evidence type="ECO:0000256" key="3">
    <source>
        <dbReference type="SAM" id="SignalP"/>
    </source>
</evidence>
<feature type="domain" description="SLH" evidence="4">
    <location>
        <begin position="682"/>
        <end position="736"/>
    </location>
</feature>